<reference evidence="7 8" key="1">
    <citation type="submission" date="2009-08" db="EMBL/GenBank/DDBJ databases">
        <title>The draft genome of Rhodobacter sp. SW2.</title>
        <authorList>
            <consortium name="US DOE Joint Genome Institute (JGI-PGF)"/>
            <person name="Lucas S."/>
            <person name="Copeland A."/>
            <person name="Lapidus A."/>
            <person name="Glavina del Rio T."/>
            <person name="Tice H."/>
            <person name="Bruce D."/>
            <person name="Goodwin L."/>
            <person name="Pitluck S."/>
            <person name="Larimer F."/>
            <person name="Land M.L."/>
            <person name="Hauser L."/>
            <person name="Emerson D."/>
        </authorList>
    </citation>
    <scope>NUCLEOTIDE SEQUENCE [LARGE SCALE GENOMIC DNA]</scope>
    <source>
        <strain evidence="7 8">SW2</strain>
    </source>
</reference>
<evidence type="ECO:0000256" key="4">
    <source>
        <dbReference type="ARBA" id="ARBA00049556"/>
    </source>
</evidence>
<dbReference type="GO" id="GO:0003857">
    <property type="term" value="F:(3S)-3-hydroxyacyl-CoA dehydrogenase (NAD+) activity"/>
    <property type="evidence" value="ECO:0007669"/>
    <property type="project" value="UniProtKB-EC"/>
</dbReference>
<dbReference type="Gene3D" id="3.90.226.10">
    <property type="entry name" value="2-enoyl-CoA Hydratase, Chain A, domain 1"/>
    <property type="match status" value="1"/>
</dbReference>
<name>C8S0N5_9RHOB</name>
<dbReference type="GO" id="GO:0070403">
    <property type="term" value="F:NAD+ binding"/>
    <property type="evidence" value="ECO:0007669"/>
    <property type="project" value="InterPro"/>
</dbReference>
<dbReference type="Gene3D" id="3.40.50.720">
    <property type="entry name" value="NAD(P)-binding Rossmann-like Domain"/>
    <property type="match status" value="1"/>
</dbReference>
<evidence type="ECO:0000256" key="3">
    <source>
        <dbReference type="ARBA" id="ARBA00023268"/>
    </source>
</evidence>
<dbReference type="STRING" id="371731.Rsw2DRAFT_1613"/>
<evidence type="ECO:0000313" key="7">
    <source>
        <dbReference type="EMBL" id="EEW25569.1"/>
    </source>
</evidence>
<proteinExistence type="inferred from homology"/>
<dbReference type="PANTHER" id="PTHR23309:SF49">
    <property type="entry name" value="PEROXISOMAL BIFUNCTIONAL ENZYME"/>
    <property type="match status" value="1"/>
</dbReference>
<dbReference type="InterPro" id="IPR029045">
    <property type="entry name" value="ClpP/crotonase-like_dom_sf"/>
</dbReference>
<keyword evidence="8" id="KW-1185">Reference proteome</keyword>
<dbReference type="EMBL" id="ACYY01000008">
    <property type="protein sequence ID" value="EEW25569.1"/>
    <property type="molecule type" value="Genomic_DNA"/>
</dbReference>
<dbReference type="GO" id="GO:0016829">
    <property type="term" value="F:lyase activity"/>
    <property type="evidence" value="ECO:0007669"/>
    <property type="project" value="UniProtKB-KW"/>
</dbReference>
<dbReference type="Pfam" id="PF02737">
    <property type="entry name" value="3HCDH_N"/>
    <property type="match status" value="1"/>
</dbReference>
<keyword evidence="3" id="KW-0511">Multifunctional enzyme</keyword>
<dbReference type="Pfam" id="PF00378">
    <property type="entry name" value="ECH_1"/>
    <property type="match status" value="1"/>
</dbReference>
<comment type="caution">
    <text evidence="7">The sequence shown here is derived from an EMBL/GenBank/DDBJ whole genome shotgun (WGS) entry which is preliminary data.</text>
</comment>
<evidence type="ECO:0000259" key="6">
    <source>
        <dbReference type="Pfam" id="PF02737"/>
    </source>
</evidence>
<gene>
    <name evidence="7" type="ORF">Rsw2DRAFT_1613</name>
</gene>
<evidence type="ECO:0000256" key="2">
    <source>
        <dbReference type="ARBA" id="ARBA00023239"/>
    </source>
</evidence>
<keyword evidence="1 7" id="KW-0413">Isomerase</keyword>
<protein>
    <submittedName>
        <fullName evidence="7">Enoyl-CoA hydratase/isomerase</fullName>
    </submittedName>
</protein>
<dbReference type="SUPFAM" id="SSF52096">
    <property type="entry name" value="ClpP/crotonase"/>
    <property type="match status" value="1"/>
</dbReference>
<dbReference type="CDD" id="cd06558">
    <property type="entry name" value="crotonase-like"/>
    <property type="match status" value="1"/>
</dbReference>
<dbReference type="eggNOG" id="COG1024">
    <property type="taxonomic scope" value="Bacteria"/>
</dbReference>
<dbReference type="InterPro" id="IPR001753">
    <property type="entry name" value="Enoyl-CoA_hydra/iso"/>
</dbReference>
<dbReference type="Proteomes" id="UP000010121">
    <property type="component" value="Unassembled WGS sequence"/>
</dbReference>
<dbReference type="RefSeq" id="WP_008029826.1">
    <property type="nucleotide sequence ID" value="NZ_ACYY01000008.1"/>
</dbReference>
<evidence type="ECO:0000313" key="8">
    <source>
        <dbReference type="Proteomes" id="UP000010121"/>
    </source>
</evidence>
<keyword evidence="2" id="KW-0456">Lyase</keyword>
<feature type="non-terminal residue" evidence="7">
    <location>
        <position position="491"/>
    </location>
</feature>
<accession>C8S0N5</accession>
<organism evidence="7 8">
    <name type="scientific">Rhodobacter ferrooxidans</name>
    <dbReference type="NCBI Taxonomy" id="371731"/>
    <lineage>
        <taxon>Bacteria</taxon>
        <taxon>Pseudomonadati</taxon>
        <taxon>Pseudomonadota</taxon>
        <taxon>Alphaproteobacteria</taxon>
        <taxon>Rhodobacterales</taxon>
        <taxon>Rhodobacter group</taxon>
        <taxon>Rhodobacter</taxon>
    </lineage>
</organism>
<dbReference type="InterPro" id="IPR018376">
    <property type="entry name" value="Enoyl-CoA_hyd/isom_CS"/>
</dbReference>
<evidence type="ECO:0000256" key="1">
    <source>
        <dbReference type="ARBA" id="ARBA00023235"/>
    </source>
</evidence>
<dbReference type="PANTHER" id="PTHR23309">
    <property type="entry name" value="3-HYDROXYACYL-COA DEHYROGENASE"/>
    <property type="match status" value="1"/>
</dbReference>
<evidence type="ECO:0000256" key="5">
    <source>
        <dbReference type="RuleBase" id="RU003707"/>
    </source>
</evidence>
<comment type="similarity">
    <text evidence="5">Belongs to the enoyl-CoA hydratase/isomerase family.</text>
</comment>
<dbReference type="PROSITE" id="PS00166">
    <property type="entry name" value="ENOYL_COA_HYDRATASE"/>
    <property type="match status" value="1"/>
</dbReference>
<dbReference type="SUPFAM" id="SSF51735">
    <property type="entry name" value="NAD(P)-binding Rossmann-fold domains"/>
    <property type="match status" value="1"/>
</dbReference>
<comment type="catalytic activity">
    <reaction evidence="4">
        <text>a (3S)-3-hydroxyacyl-CoA + NAD(+) = a 3-oxoacyl-CoA + NADH + H(+)</text>
        <dbReference type="Rhea" id="RHEA:22432"/>
        <dbReference type="ChEBI" id="CHEBI:15378"/>
        <dbReference type="ChEBI" id="CHEBI:57318"/>
        <dbReference type="ChEBI" id="CHEBI:57540"/>
        <dbReference type="ChEBI" id="CHEBI:57945"/>
        <dbReference type="ChEBI" id="CHEBI:90726"/>
        <dbReference type="EC" id="1.1.1.35"/>
    </reaction>
</comment>
<feature type="domain" description="3-hydroxyacyl-CoA dehydrogenase NAD binding" evidence="6">
    <location>
        <begin position="306"/>
        <end position="381"/>
    </location>
</feature>
<dbReference type="AlphaFoldDB" id="C8S0N5"/>
<dbReference type="InterPro" id="IPR036291">
    <property type="entry name" value="NAD(P)-bd_dom_sf"/>
</dbReference>
<dbReference type="InterPro" id="IPR006176">
    <property type="entry name" value="3-OHacyl-CoA_DH_NAD-bd"/>
</dbReference>
<dbReference type="GO" id="GO:0006635">
    <property type="term" value="P:fatty acid beta-oxidation"/>
    <property type="evidence" value="ECO:0007669"/>
    <property type="project" value="TreeGrafter"/>
</dbReference>
<sequence length="491" mass="49761">MSGEVSSGEGSGGEVSSVVRQNRIGSVLQIIIDHPPVNALAQPVRAGLLAALTAAEADPEVTAIVISAAGRSFPVGADIHEFGKPAQAPLLAEVCNRIEACRKPVVAALHGTALGGGLELALAAHLRLALADAKLGLPEVGLGILPGAGGTQRLPRLIGAEQALRLMLQGVPVPAAEALALGMLDQVVETDLMAAALAQGAAPSRPTRDRREGMRDPQAYQAAINAARAGLRGTRQPAPPRIVDCVEAAQLLPFDQGLAFERAAFDDLVASPEAAALRHAFFAERALARLPEAKLPPRPLRHLAVVGADAANPALLLAQAGHAVTLLAPTKSGLVTALEVIAAQMQMAVAAGSLTAKARDADWARITPAVQPEALADADLLLLTDATALEIGLAAAKPGAVLVSLGGFGVSTGARAADMLRLTLPQPGGRLAEVIVAEATAPEAVATVLALLRSLGLATLRAMAPGGLGARLMAAQRAAVAHLLGGGPTRA</sequence>
<dbReference type="GO" id="GO:0016853">
    <property type="term" value="F:isomerase activity"/>
    <property type="evidence" value="ECO:0007669"/>
    <property type="project" value="UniProtKB-KW"/>
</dbReference>